<evidence type="ECO:0000313" key="3">
    <source>
        <dbReference type="Proteomes" id="UP000009282"/>
    </source>
</evidence>
<name>G4QE94_GLANF</name>
<dbReference type="EMBL" id="CP003060">
    <property type="protein sequence ID" value="AEP31368.1"/>
    <property type="molecule type" value="Genomic_DNA"/>
</dbReference>
<dbReference type="STRING" id="1085623.GNIT_3274"/>
<sequence length="49" mass="5704">MLAKRIDGDQKLLFPMLYYLSDLPMLLATVGRLFLEVESFIAPYVMHNE</sequence>
<accession>G4QE94</accession>
<gene>
    <name evidence="2" type="ordered locus">GNIT_3274</name>
</gene>
<keyword evidence="1" id="KW-0812">Transmembrane</keyword>
<dbReference type="Proteomes" id="UP000009282">
    <property type="component" value="Chromosome"/>
</dbReference>
<keyword evidence="1" id="KW-0472">Membrane</keyword>
<proteinExistence type="predicted"/>
<evidence type="ECO:0000313" key="2">
    <source>
        <dbReference type="EMBL" id="AEP31368.1"/>
    </source>
</evidence>
<dbReference type="HOGENOM" id="CLU_3136155_0_0_6"/>
<reference evidence="2 3" key="1">
    <citation type="journal article" date="2011" name="J. Bacteriol.">
        <title>Complete genome sequence of seawater bacterium Glaciecola nitratireducens FR1064T.</title>
        <authorList>
            <person name="Bian F."/>
            <person name="Qin Q.L."/>
            <person name="Xie B.B."/>
            <person name="Shu Y.L."/>
            <person name="Zhang X.Y."/>
            <person name="Yu Y."/>
            <person name="Chen B."/>
            <person name="Chen X.L."/>
            <person name="Zhou B.C."/>
            <person name="Zhang Y.Z."/>
        </authorList>
    </citation>
    <scope>NUCLEOTIDE SEQUENCE [LARGE SCALE GENOMIC DNA]</scope>
    <source>
        <strain evidence="3">JCM 12485 / KCTC 12276 / FR1064</strain>
    </source>
</reference>
<dbReference type="AlphaFoldDB" id="G4QE94"/>
<keyword evidence="1" id="KW-1133">Transmembrane helix</keyword>
<organism evidence="2 3">
    <name type="scientific">Glaciecola nitratireducens (strain JCM 12485 / KCTC 12276 / FR1064)</name>
    <dbReference type="NCBI Taxonomy" id="1085623"/>
    <lineage>
        <taxon>Bacteria</taxon>
        <taxon>Pseudomonadati</taxon>
        <taxon>Pseudomonadota</taxon>
        <taxon>Gammaproteobacteria</taxon>
        <taxon>Alteromonadales</taxon>
        <taxon>Alteromonadaceae</taxon>
        <taxon>Brumicola</taxon>
    </lineage>
</organism>
<feature type="transmembrane region" description="Helical" evidence="1">
    <location>
        <begin position="12"/>
        <end position="35"/>
    </location>
</feature>
<dbReference type="KEGG" id="gni:GNIT_3274"/>
<protein>
    <submittedName>
        <fullName evidence="2">Uncharacterized protein</fullName>
    </submittedName>
</protein>
<keyword evidence="3" id="KW-1185">Reference proteome</keyword>
<evidence type="ECO:0000256" key="1">
    <source>
        <dbReference type="SAM" id="Phobius"/>
    </source>
</evidence>